<dbReference type="KEGG" id="pspi:PS2015_1897"/>
<dbReference type="SUPFAM" id="SSF53686">
    <property type="entry name" value="Tryptophan synthase beta subunit-like PLP-dependent enzymes"/>
    <property type="match status" value="1"/>
</dbReference>
<proteinExistence type="predicted"/>
<dbReference type="AlphaFoldDB" id="A0A0S2KE10"/>
<dbReference type="InterPro" id="IPR036052">
    <property type="entry name" value="TrpB-like_PALP_sf"/>
</dbReference>
<dbReference type="STRING" id="1249552.PS2015_1897"/>
<dbReference type="EMBL" id="CP013189">
    <property type="protein sequence ID" value="ALO46544.1"/>
    <property type="molecule type" value="Genomic_DNA"/>
</dbReference>
<reference evidence="1 2" key="1">
    <citation type="submission" date="2015-11" db="EMBL/GenBank/DDBJ databases">
        <authorList>
            <person name="Zhang Y."/>
            <person name="Guo Z."/>
        </authorList>
    </citation>
    <scope>NUCLEOTIDE SEQUENCE [LARGE SCALE GENOMIC DNA]</scope>
    <source>
        <strain evidence="1 2">KCTC 32221</strain>
    </source>
</reference>
<organism evidence="1 2">
    <name type="scientific">Pseudohongiella spirulinae</name>
    <dbReference type="NCBI Taxonomy" id="1249552"/>
    <lineage>
        <taxon>Bacteria</taxon>
        <taxon>Pseudomonadati</taxon>
        <taxon>Pseudomonadota</taxon>
        <taxon>Gammaproteobacteria</taxon>
        <taxon>Pseudomonadales</taxon>
        <taxon>Pseudohongiellaceae</taxon>
        <taxon>Pseudohongiella</taxon>
    </lineage>
</organism>
<sequence>MGFIDWFEAMHQIPLEPVYTGKLLAGLYQDIQQGDFSPGSRIIVLHTGGLQNRFAASP</sequence>
<protein>
    <recommendedName>
        <fullName evidence="3">1-aminocyclopropane-1-carboxylate deaminase</fullName>
    </recommendedName>
</protein>
<evidence type="ECO:0008006" key="3">
    <source>
        <dbReference type="Google" id="ProtNLM"/>
    </source>
</evidence>
<accession>A0A0S2KE10</accession>
<evidence type="ECO:0000313" key="1">
    <source>
        <dbReference type="EMBL" id="ALO46544.1"/>
    </source>
</evidence>
<dbReference type="Gene3D" id="3.40.50.1100">
    <property type="match status" value="1"/>
</dbReference>
<name>A0A0S2KE10_9GAMM</name>
<keyword evidence="2" id="KW-1185">Reference proteome</keyword>
<evidence type="ECO:0000313" key="2">
    <source>
        <dbReference type="Proteomes" id="UP000065641"/>
    </source>
</evidence>
<gene>
    <name evidence="1" type="ORF">PS2015_1897</name>
</gene>
<dbReference type="Proteomes" id="UP000065641">
    <property type="component" value="Chromosome"/>
</dbReference>